<dbReference type="KEGG" id="afs:AFR_18760"/>
<keyword evidence="3" id="KW-1185">Reference proteome</keyword>
<evidence type="ECO:0000313" key="3">
    <source>
        <dbReference type="Proteomes" id="UP000017746"/>
    </source>
</evidence>
<dbReference type="PATRIC" id="fig|1246995.3.peg.3809"/>
<gene>
    <name evidence="2" type="ORF">AFR_18760</name>
</gene>
<organism evidence="2 3">
    <name type="scientific">Actinoplanes friuliensis DSM 7358</name>
    <dbReference type="NCBI Taxonomy" id="1246995"/>
    <lineage>
        <taxon>Bacteria</taxon>
        <taxon>Bacillati</taxon>
        <taxon>Actinomycetota</taxon>
        <taxon>Actinomycetes</taxon>
        <taxon>Micromonosporales</taxon>
        <taxon>Micromonosporaceae</taxon>
        <taxon>Actinoplanes</taxon>
    </lineage>
</organism>
<dbReference type="CDD" id="cd03024">
    <property type="entry name" value="DsbA_FrnE"/>
    <property type="match status" value="1"/>
</dbReference>
<dbReference type="PANTHER" id="PTHR13887:SF41">
    <property type="entry name" value="THIOREDOXIN SUPERFAMILY PROTEIN"/>
    <property type="match status" value="1"/>
</dbReference>
<reference evidence="2 3" key="1">
    <citation type="journal article" date="2014" name="J. Biotechnol.">
        <title>Complete genome sequence of the actinobacterium Actinoplanes friuliensis HAG 010964, producer of the lipopeptide antibiotic friulimycin.</title>
        <authorList>
            <person name="Ruckert C."/>
            <person name="Szczepanowski R."/>
            <person name="Albersmeier A."/>
            <person name="Goesmann A."/>
            <person name="Fischer N."/>
            <person name="Steinkamper A."/>
            <person name="Puhler A."/>
            <person name="Biener R."/>
            <person name="Schwartz D."/>
            <person name="Kalinowski J."/>
        </authorList>
    </citation>
    <scope>NUCLEOTIDE SEQUENCE [LARGE SCALE GENOMIC DNA]</scope>
    <source>
        <strain evidence="2 3">DSM 7358</strain>
    </source>
</reference>
<feature type="domain" description="DSBA-like thioredoxin" evidence="1">
    <location>
        <begin position="6"/>
        <end position="206"/>
    </location>
</feature>
<dbReference type="HOGENOM" id="CLU_069253_0_2_11"/>
<dbReference type="PANTHER" id="PTHR13887">
    <property type="entry name" value="GLUTATHIONE S-TRANSFERASE KAPPA"/>
    <property type="match status" value="1"/>
</dbReference>
<dbReference type="STRING" id="1246995.AFR_18760"/>
<dbReference type="InterPro" id="IPR036249">
    <property type="entry name" value="Thioredoxin-like_sf"/>
</dbReference>
<name>U5VYG8_9ACTN</name>
<sequence length="216" mass="23513">MAPVLVEVWSDIVCPWCYIGKRRLQTALGTFEHADDVEVVWRSFQLDPSHPKGFAEPVYDHLAKKFGGSLAQVKGMTSQVGALAAAEGLDYDFEHAVSVNTFDAHRLIHLANTHGLGAEAHERLMRANLIEGETLDTPTLVRLGAELGVPAAEAERVLAGDEFTEDVNDDIRQAQMYGATGVPFFVLNRAYGVSGAQSSDVFLQALRTAYESAPAR</sequence>
<dbReference type="OrthoDB" id="9799122at2"/>
<dbReference type="EMBL" id="CP006272">
    <property type="protein sequence ID" value="AGZ42028.1"/>
    <property type="molecule type" value="Genomic_DNA"/>
</dbReference>
<dbReference type="GO" id="GO:0016491">
    <property type="term" value="F:oxidoreductase activity"/>
    <property type="evidence" value="ECO:0007669"/>
    <property type="project" value="InterPro"/>
</dbReference>
<proteinExistence type="predicted"/>
<evidence type="ECO:0000259" key="1">
    <source>
        <dbReference type="Pfam" id="PF01323"/>
    </source>
</evidence>
<dbReference type="Gene3D" id="3.40.30.10">
    <property type="entry name" value="Glutaredoxin"/>
    <property type="match status" value="1"/>
</dbReference>
<dbReference type="eggNOG" id="COG2761">
    <property type="taxonomic scope" value="Bacteria"/>
</dbReference>
<dbReference type="Proteomes" id="UP000017746">
    <property type="component" value="Chromosome"/>
</dbReference>
<evidence type="ECO:0000313" key="2">
    <source>
        <dbReference type="EMBL" id="AGZ42028.1"/>
    </source>
</evidence>
<dbReference type="InterPro" id="IPR001853">
    <property type="entry name" value="DSBA-like_thioredoxin_dom"/>
</dbReference>
<dbReference type="SUPFAM" id="SSF52833">
    <property type="entry name" value="Thioredoxin-like"/>
    <property type="match status" value="1"/>
</dbReference>
<dbReference type="Pfam" id="PF01323">
    <property type="entry name" value="DSBA"/>
    <property type="match status" value="1"/>
</dbReference>
<protein>
    <submittedName>
        <fullName evidence="2">DSBA oxidoreductase</fullName>
    </submittedName>
</protein>
<accession>U5VYG8</accession>
<dbReference type="AlphaFoldDB" id="U5VYG8"/>
<dbReference type="RefSeq" id="WP_023362401.1">
    <property type="nucleotide sequence ID" value="NC_022657.1"/>
</dbReference>